<dbReference type="Proteomes" id="UP001265700">
    <property type="component" value="Unassembled WGS sequence"/>
</dbReference>
<evidence type="ECO:0000313" key="2">
    <source>
        <dbReference type="Proteomes" id="UP001265700"/>
    </source>
</evidence>
<sequence length="134" mass="14180">MQAAQTIAGYADLFSSLQSVQATVQTQIERFQRLMTDIKLAAGAHPDEAGARAVGNAALKLHRAHALLYGAGEASASVTSPQIQTDPASEEVDLQHALGEFSTLLSHSQNTSREVTALLDGVEQEIAQLRSPAN</sequence>
<reference evidence="1 2" key="1">
    <citation type="submission" date="2023-07" db="EMBL/GenBank/DDBJ databases">
        <title>Sorghum-associated microbial communities from plants grown in Nebraska, USA.</title>
        <authorList>
            <person name="Schachtman D."/>
        </authorList>
    </citation>
    <scope>NUCLEOTIDE SEQUENCE [LARGE SCALE GENOMIC DNA]</scope>
    <source>
        <strain evidence="1 2">4249</strain>
    </source>
</reference>
<dbReference type="EMBL" id="JAVDWU010000003">
    <property type="protein sequence ID" value="MDR7149969.1"/>
    <property type="molecule type" value="Genomic_DNA"/>
</dbReference>
<keyword evidence="2" id="KW-1185">Reference proteome</keyword>
<name>A0ABU1WL89_9BURK</name>
<accession>A0ABU1WL89</accession>
<protein>
    <recommendedName>
        <fullName evidence="3">DUF2383 domain-containing protein</fullName>
    </recommendedName>
</protein>
<organism evidence="1 2">
    <name type="scientific">Hydrogenophaga palleronii</name>
    <dbReference type="NCBI Taxonomy" id="65655"/>
    <lineage>
        <taxon>Bacteria</taxon>
        <taxon>Pseudomonadati</taxon>
        <taxon>Pseudomonadota</taxon>
        <taxon>Betaproteobacteria</taxon>
        <taxon>Burkholderiales</taxon>
        <taxon>Comamonadaceae</taxon>
        <taxon>Hydrogenophaga</taxon>
    </lineage>
</organism>
<evidence type="ECO:0000313" key="1">
    <source>
        <dbReference type="EMBL" id="MDR7149969.1"/>
    </source>
</evidence>
<proteinExistence type="predicted"/>
<evidence type="ECO:0008006" key="3">
    <source>
        <dbReference type="Google" id="ProtNLM"/>
    </source>
</evidence>
<comment type="caution">
    <text evidence="1">The sequence shown here is derived from an EMBL/GenBank/DDBJ whole genome shotgun (WGS) entry which is preliminary data.</text>
</comment>
<dbReference type="RefSeq" id="WP_310314897.1">
    <property type="nucleotide sequence ID" value="NZ_JAVDWU010000003.1"/>
</dbReference>
<gene>
    <name evidence="1" type="ORF">J2W49_001924</name>
</gene>